<feature type="compositionally biased region" description="Polar residues" evidence="1">
    <location>
        <begin position="23"/>
        <end position="33"/>
    </location>
</feature>
<evidence type="ECO:0000256" key="1">
    <source>
        <dbReference type="SAM" id="MobiDB-lite"/>
    </source>
</evidence>
<evidence type="ECO:0000313" key="3">
    <source>
        <dbReference type="Proteomes" id="UP000290289"/>
    </source>
</evidence>
<protein>
    <submittedName>
        <fullName evidence="2">Uncharacterized protein</fullName>
    </submittedName>
</protein>
<gene>
    <name evidence="2" type="ORF">DVH24_025037</name>
</gene>
<reference evidence="2 3" key="1">
    <citation type="submission" date="2018-10" db="EMBL/GenBank/DDBJ databases">
        <title>A high-quality apple genome assembly.</title>
        <authorList>
            <person name="Hu J."/>
        </authorList>
    </citation>
    <scope>NUCLEOTIDE SEQUENCE [LARGE SCALE GENOMIC DNA]</scope>
    <source>
        <strain evidence="3">cv. HFTH1</strain>
        <tissue evidence="2">Young leaf</tissue>
    </source>
</reference>
<dbReference type="InterPro" id="IPR039291">
    <property type="entry name" value="At5g17165-like"/>
</dbReference>
<accession>A0A498JNC8</accession>
<sequence length="85" mass="9592">MLGQSNNRPYPYSKETKPYLRKQTMTRTGLQTPTPGYSVLKLNILLLQAGRTVPPHDGGEGSSLLEQKAWFRPTSIEDLEKPHLL</sequence>
<feature type="region of interest" description="Disordered" evidence="1">
    <location>
        <begin position="1"/>
        <end position="33"/>
    </location>
</feature>
<evidence type="ECO:0000313" key="2">
    <source>
        <dbReference type="EMBL" id="RXH95353.1"/>
    </source>
</evidence>
<keyword evidence="3" id="KW-1185">Reference proteome</keyword>
<dbReference type="Proteomes" id="UP000290289">
    <property type="component" value="Chromosome 7"/>
</dbReference>
<dbReference type="EMBL" id="RDQH01000333">
    <property type="protein sequence ID" value="RXH95353.1"/>
    <property type="molecule type" value="Genomic_DNA"/>
</dbReference>
<dbReference type="AlphaFoldDB" id="A0A498JNC8"/>
<proteinExistence type="predicted"/>
<organism evidence="2 3">
    <name type="scientific">Malus domestica</name>
    <name type="common">Apple</name>
    <name type="synonym">Pyrus malus</name>
    <dbReference type="NCBI Taxonomy" id="3750"/>
    <lineage>
        <taxon>Eukaryota</taxon>
        <taxon>Viridiplantae</taxon>
        <taxon>Streptophyta</taxon>
        <taxon>Embryophyta</taxon>
        <taxon>Tracheophyta</taxon>
        <taxon>Spermatophyta</taxon>
        <taxon>Magnoliopsida</taxon>
        <taxon>eudicotyledons</taxon>
        <taxon>Gunneridae</taxon>
        <taxon>Pentapetalae</taxon>
        <taxon>rosids</taxon>
        <taxon>fabids</taxon>
        <taxon>Rosales</taxon>
        <taxon>Rosaceae</taxon>
        <taxon>Amygdaloideae</taxon>
        <taxon>Maleae</taxon>
        <taxon>Malus</taxon>
    </lineage>
</organism>
<comment type="caution">
    <text evidence="2">The sequence shown here is derived from an EMBL/GenBank/DDBJ whole genome shotgun (WGS) entry which is preliminary data.</text>
</comment>
<dbReference type="Pfam" id="PF22272">
    <property type="entry name" value="LEA_3b"/>
    <property type="match status" value="1"/>
</dbReference>
<name>A0A498JNC8_MALDO</name>